<dbReference type="Gene3D" id="3.40.50.2000">
    <property type="entry name" value="Glycogen Phosphorylase B"/>
    <property type="match status" value="2"/>
</dbReference>
<keyword evidence="6" id="KW-1185">Reference proteome</keyword>
<dbReference type="Pfam" id="PF00534">
    <property type="entry name" value="Glycos_transf_1"/>
    <property type="match status" value="1"/>
</dbReference>
<evidence type="ECO:0000256" key="1">
    <source>
        <dbReference type="ARBA" id="ARBA00022676"/>
    </source>
</evidence>
<dbReference type="EC" id="2.4.-.-" evidence="5"/>
<evidence type="ECO:0000259" key="4">
    <source>
        <dbReference type="Pfam" id="PF13439"/>
    </source>
</evidence>
<feature type="domain" description="Glycosyltransferase subfamily 4-like N-terminal" evidence="4">
    <location>
        <begin position="29"/>
        <end position="183"/>
    </location>
</feature>
<proteinExistence type="predicted"/>
<keyword evidence="2 5" id="KW-0808">Transferase</keyword>
<evidence type="ECO:0000313" key="5">
    <source>
        <dbReference type="EMBL" id="MCS7482967.1"/>
    </source>
</evidence>
<dbReference type="SUPFAM" id="SSF53756">
    <property type="entry name" value="UDP-Glycosyltransferase/glycogen phosphorylase"/>
    <property type="match status" value="1"/>
</dbReference>
<gene>
    <name evidence="5" type="ORF">NZH93_39480</name>
</gene>
<dbReference type="InterPro" id="IPR028098">
    <property type="entry name" value="Glyco_trans_4-like_N"/>
</dbReference>
<dbReference type="RefSeq" id="WP_259628432.1">
    <property type="nucleotide sequence ID" value="NZ_JANYMP010000027.1"/>
</dbReference>
<dbReference type="InterPro" id="IPR001296">
    <property type="entry name" value="Glyco_trans_1"/>
</dbReference>
<dbReference type="PANTHER" id="PTHR12526">
    <property type="entry name" value="GLYCOSYLTRANSFERASE"/>
    <property type="match status" value="1"/>
</dbReference>
<reference evidence="5" key="1">
    <citation type="submission" date="2022-08" db="EMBL/GenBank/DDBJ databases">
        <authorList>
            <person name="Tistechok S."/>
            <person name="Samborskyy M."/>
            <person name="Roman I."/>
        </authorList>
    </citation>
    <scope>NUCLEOTIDE SEQUENCE</scope>
    <source>
        <strain evidence="5">DSM 103496</strain>
    </source>
</reference>
<comment type="caution">
    <text evidence="5">The sequence shown here is derived from an EMBL/GenBank/DDBJ whole genome shotgun (WGS) entry which is preliminary data.</text>
</comment>
<name>A0A9X2VV70_9PSEU</name>
<feature type="domain" description="Glycosyl transferase family 1" evidence="3">
    <location>
        <begin position="198"/>
        <end position="350"/>
    </location>
</feature>
<dbReference type="Pfam" id="PF13439">
    <property type="entry name" value="Glyco_transf_4"/>
    <property type="match status" value="1"/>
</dbReference>
<evidence type="ECO:0000256" key="2">
    <source>
        <dbReference type="ARBA" id="ARBA00022679"/>
    </source>
</evidence>
<dbReference type="AlphaFoldDB" id="A0A9X2VV70"/>
<evidence type="ECO:0000259" key="3">
    <source>
        <dbReference type="Pfam" id="PF00534"/>
    </source>
</evidence>
<accession>A0A9X2VV70</accession>
<protein>
    <submittedName>
        <fullName evidence="5">Glycosyltransferase</fullName>
        <ecNumber evidence="5">2.4.-.-</ecNumber>
    </submittedName>
</protein>
<evidence type="ECO:0000313" key="6">
    <source>
        <dbReference type="Proteomes" id="UP001141259"/>
    </source>
</evidence>
<dbReference type="GO" id="GO:0016757">
    <property type="term" value="F:glycosyltransferase activity"/>
    <property type="evidence" value="ECO:0007669"/>
    <property type="project" value="UniProtKB-KW"/>
</dbReference>
<dbReference type="EMBL" id="JANYMP010000027">
    <property type="protein sequence ID" value="MCS7482967.1"/>
    <property type="molecule type" value="Genomic_DNA"/>
</dbReference>
<keyword evidence="1 5" id="KW-0328">Glycosyltransferase</keyword>
<dbReference type="Proteomes" id="UP001141259">
    <property type="component" value="Unassembled WGS sequence"/>
</dbReference>
<sequence>MTETQVEAEMRIAMIAASWELDADEDRAYVAELSSVLSLDGHEVVLYAQRTTSGPPERKQTPHGYEVVQVPEKSGKPSKGSQFVDHVSDFARFLQREWAQRPPDVAHPHGRSSGLTVSTSRVPVVQTFHHGADTRASRPTHVDRSVGASADRVIASSAWEETKLLHLGVRRPKSAIVPRGIDVVRFRPDGPAAPRKLRPRVLALGDVVPVSGFDTMISALRWTPEVELVITGRILHPVPLQDTEVMRLLVLANDVGVSDRVHFTGRIARAQLPQLIRSADVVVRIPRFDPYGSAAIQAMACGVPVIATDVGALADVVVDGVTGTLVPLRDPRTLGLVLRDLLADATRREIHAIAGRDRACARFSWKRVLPEHLAVYRDAIANPQAVEARQDALKALEPESA</sequence>
<dbReference type="PANTHER" id="PTHR12526:SF635">
    <property type="entry name" value="GLYCOSYL TRANSFERASE GROUP 1"/>
    <property type="match status" value="1"/>
</dbReference>
<organism evidence="5 6">
    <name type="scientific">Umezawaea endophytica</name>
    <dbReference type="NCBI Taxonomy" id="1654476"/>
    <lineage>
        <taxon>Bacteria</taxon>
        <taxon>Bacillati</taxon>
        <taxon>Actinomycetota</taxon>
        <taxon>Actinomycetes</taxon>
        <taxon>Pseudonocardiales</taxon>
        <taxon>Pseudonocardiaceae</taxon>
        <taxon>Umezawaea</taxon>
    </lineage>
</organism>